<dbReference type="Proteomes" id="UP000054466">
    <property type="component" value="Unassembled WGS sequence"/>
</dbReference>
<dbReference type="RefSeq" id="XP_016247906.1">
    <property type="nucleotide sequence ID" value="XM_016394487.1"/>
</dbReference>
<proteinExistence type="predicted"/>
<dbReference type="HOGENOM" id="CLU_1777239_0_0_1"/>
<dbReference type="VEuPathDB" id="FungiDB:PV07_07409"/>
<protein>
    <submittedName>
        <fullName evidence="2">Uncharacterized protein</fullName>
    </submittedName>
</protein>
<gene>
    <name evidence="2" type="ORF">PV07_07409</name>
</gene>
<name>A0A0D2CB95_9EURO</name>
<reference evidence="2 3" key="1">
    <citation type="submission" date="2015-01" db="EMBL/GenBank/DDBJ databases">
        <title>The Genome Sequence of Cladophialophora immunda CBS83496.</title>
        <authorList>
            <consortium name="The Broad Institute Genomics Platform"/>
            <person name="Cuomo C."/>
            <person name="de Hoog S."/>
            <person name="Gorbushina A."/>
            <person name="Stielow B."/>
            <person name="Teixiera M."/>
            <person name="Abouelleil A."/>
            <person name="Chapman S.B."/>
            <person name="Priest M."/>
            <person name="Young S.K."/>
            <person name="Wortman J."/>
            <person name="Nusbaum C."/>
            <person name="Birren B."/>
        </authorList>
    </citation>
    <scope>NUCLEOTIDE SEQUENCE [LARGE SCALE GENOMIC DNA]</scope>
    <source>
        <strain evidence="2 3">CBS 83496</strain>
    </source>
</reference>
<feature type="compositionally biased region" description="Low complexity" evidence="1">
    <location>
        <begin position="66"/>
        <end position="83"/>
    </location>
</feature>
<evidence type="ECO:0000313" key="3">
    <source>
        <dbReference type="Proteomes" id="UP000054466"/>
    </source>
</evidence>
<accession>A0A0D2CB95</accession>
<keyword evidence="3" id="KW-1185">Reference proteome</keyword>
<sequence>MAPTQSKKYAVASEKSSGPANLNLNAASLGNSQVHAALAHHHPQQAHHLATARNAFKNSTRHAHPHAQQQPLHNLPHAVAPTKAPEPAPGPGPRPGSGSSVGSAQIHGAAADAKLHWLSNGFPFFCVVCVPPSLPAFRTMSITCHE</sequence>
<dbReference type="EMBL" id="KN847043">
    <property type="protein sequence ID" value="KIW27690.1"/>
    <property type="molecule type" value="Genomic_DNA"/>
</dbReference>
<feature type="region of interest" description="Disordered" evidence="1">
    <location>
        <begin position="39"/>
        <end position="105"/>
    </location>
</feature>
<dbReference type="AlphaFoldDB" id="A0A0D2CB95"/>
<organism evidence="2 3">
    <name type="scientific">Cladophialophora immunda</name>
    <dbReference type="NCBI Taxonomy" id="569365"/>
    <lineage>
        <taxon>Eukaryota</taxon>
        <taxon>Fungi</taxon>
        <taxon>Dikarya</taxon>
        <taxon>Ascomycota</taxon>
        <taxon>Pezizomycotina</taxon>
        <taxon>Eurotiomycetes</taxon>
        <taxon>Chaetothyriomycetidae</taxon>
        <taxon>Chaetothyriales</taxon>
        <taxon>Herpotrichiellaceae</taxon>
        <taxon>Cladophialophora</taxon>
    </lineage>
</organism>
<feature type="compositionally biased region" description="Pro residues" evidence="1">
    <location>
        <begin position="84"/>
        <end position="94"/>
    </location>
</feature>
<evidence type="ECO:0000256" key="1">
    <source>
        <dbReference type="SAM" id="MobiDB-lite"/>
    </source>
</evidence>
<evidence type="ECO:0000313" key="2">
    <source>
        <dbReference type="EMBL" id="KIW27690.1"/>
    </source>
</evidence>
<feature type="region of interest" description="Disordered" evidence="1">
    <location>
        <begin position="1"/>
        <end position="24"/>
    </location>
</feature>
<dbReference type="GeneID" id="27346603"/>